<dbReference type="KEGG" id="plal:FXN65_06245"/>
<accession>A0A5J6QH28</accession>
<dbReference type="Pfam" id="PF09832">
    <property type="entry name" value="DUF2059"/>
    <property type="match status" value="1"/>
</dbReference>
<evidence type="ECO:0000259" key="2">
    <source>
        <dbReference type="Pfam" id="PF09832"/>
    </source>
</evidence>
<name>A0A5J6QH28_9GAMM</name>
<evidence type="ECO:0000313" key="3">
    <source>
        <dbReference type="EMBL" id="QEY61673.1"/>
    </source>
</evidence>
<dbReference type="RefSeq" id="WP_151132219.1">
    <property type="nucleotide sequence ID" value="NZ_CP043311.1"/>
</dbReference>
<keyword evidence="4" id="KW-1185">Reference proteome</keyword>
<dbReference type="EMBL" id="CP043311">
    <property type="protein sequence ID" value="QEY61673.1"/>
    <property type="molecule type" value="Genomic_DNA"/>
</dbReference>
<keyword evidence="1" id="KW-0732">Signal</keyword>
<feature type="signal peptide" evidence="1">
    <location>
        <begin position="1"/>
        <end position="22"/>
    </location>
</feature>
<dbReference type="InterPro" id="IPR018637">
    <property type="entry name" value="DUF2059"/>
</dbReference>
<evidence type="ECO:0000313" key="4">
    <source>
        <dbReference type="Proteomes" id="UP000327179"/>
    </source>
</evidence>
<protein>
    <submittedName>
        <fullName evidence="3">DUF2059 domain-containing protein</fullName>
    </submittedName>
</protein>
<reference evidence="3 4" key="1">
    <citation type="submission" date="2019-08" db="EMBL/GenBank/DDBJ databases">
        <title>Whole-genome Sequencing of e-waste polymer degrading bacterium Pseudomonas sp. strain PE08.</title>
        <authorList>
            <person name="Kirdat K."/>
            <person name="Debbarma P."/>
            <person name="Narawade N."/>
            <person name="Suyal D."/>
            <person name="Thorat V."/>
            <person name="Shouche Y."/>
            <person name="Goel R."/>
            <person name="Yadav A."/>
        </authorList>
    </citation>
    <scope>NUCLEOTIDE SEQUENCE [LARGE SCALE GENOMIC DNA]</scope>
    <source>
        <strain evidence="3 4">PE08</strain>
    </source>
</reference>
<evidence type="ECO:0000256" key="1">
    <source>
        <dbReference type="SAM" id="SignalP"/>
    </source>
</evidence>
<gene>
    <name evidence="3" type="ORF">FXN65_06245</name>
</gene>
<proteinExistence type="predicted"/>
<feature type="domain" description="DUF2059" evidence="2">
    <location>
        <begin position="90"/>
        <end position="149"/>
    </location>
</feature>
<feature type="chain" id="PRO_5023907647" evidence="1">
    <location>
        <begin position="23"/>
        <end position="169"/>
    </location>
</feature>
<dbReference type="AlphaFoldDB" id="A0A5J6QH28"/>
<dbReference type="Proteomes" id="UP000327179">
    <property type="component" value="Chromosome"/>
</dbReference>
<sequence>MTKLRVLCTAVLLACASGQVLADAASHAADAERFLKLARADKLTVPVYAQVQQMFEQRFQQAQAPASKKATLESYQAKANAALDKAVGWDKLKPELVKIYTSNFSESELKDLIAFYESPLGKKVLEKMPALTQQSAQLTQTRLESAVPEVNKLLSEMASELAPQDKKKQ</sequence>
<organism evidence="3 4">
    <name type="scientific">Metapseudomonas lalkuanensis</name>
    <dbReference type="NCBI Taxonomy" id="2604832"/>
    <lineage>
        <taxon>Bacteria</taxon>
        <taxon>Pseudomonadati</taxon>
        <taxon>Pseudomonadota</taxon>
        <taxon>Gammaproteobacteria</taxon>
        <taxon>Pseudomonadales</taxon>
        <taxon>Pseudomonadaceae</taxon>
        <taxon>Metapseudomonas</taxon>
    </lineage>
</organism>